<evidence type="ECO:0000256" key="1">
    <source>
        <dbReference type="ARBA" id="ARBA00022679"/>
    </source>
</evidence>
<feature type="domain" description="N-acetyltransferase" evidence="3">
    <location>
        <begin position="11"/>
        <end position="164"/>
    </location>
</feature>
<accession>A0A643FG22</accession>
<keyword evidence="1 4" id="KW-0808">Transferase</keyword>
<evidence type="ECO:0000313" key="4">
    <source>
        <dbReference type="EMBL" id="KAB0584342.1"/>
    </source>
</evidence>
<evidence type="ECO:0000313" key="5">
    <source>
        <dbReference type="Proteomes" id="UP000430120"/>
    </source>
</evidence>
<organism evidence="4 5">
    <name type="scientific">Ideonella dechloratans</name>
    <dbReference type="NCBI Taxonomy" id="36863"/>
    <lineage>
        <taxon>Bacteria</taxon>
        <taxon>Pseudomonadati</taxon>
        <taxon>Pseudomonadota</taxon>
        <taxon>Betaproteobacteria</taxon>
        <taxon>Burkholderiales</taxon>
        <taxon>Sphaerotilaceae</taxon>
        <taxon>Ideonella</taxon>
    </lineage>
</organism>
<dbReference type="SUPFAM" id="SSF55729">
    <property type="entry name" value="Acyl-CoA N-acyltransferases (Nat)"/>
    <property type="match status" value="1"/>
</dbReference>
<dbReference type="Proteomes" id="UP000430120">
    <property type="component" value="Unassembled WGS sequence"/>
</dbReference>
<gene>
    <name evidence="4" type="ORF">F7Q92_03750</name>
</gene>
<evidence type="ECO:0000256" key="2">
    <source>
        <dbReference type="ARBA" id="ARBA00023315"/>
    </source>
</evidence>
<comment type="caution">
    <text evidence="4">The sequence shown here is derived from an EMBL/GenBank/DDBJ whole genome shotgun (WGS) entry which is preliminary data.</text>
</comment>
<dbReference type="Gene3D" id="3.40.630.30">
    <property type="match status" value="1"/>
</dbReference>
<dbReference type="PROSITE" id="PS51186">
    <property type="entry name" value="GNAT"/>
    <property type="match status" value="1"/>
</dbReference>
<dbReference type="PANTHER" id="PTHR43877">
    <property type="entry name" value="AMINOALKYLPHOSPHONATE N-ACETYLTRANSFERASE-RELATED-RELATED"/>
    <property type="match status" value="1"/>
</dbReference>
<dbReference type="InterPro" id="IPR050832">
    <property type="entry name" value="Bact_Acetyltransf"/>
</dbReference>
<dbReference type="RefSeq" id="WP_151122621.1">
    <property type="nucleotide sequence ID" value="NZ_CP088081.1"/>
</dbReference>
<dbReference type="OrthoDB" id="7356080at2"/>
<dbReference type="PANTHER" id="PTHR43877:SF1">
    <property type="entry name" value="ACETYLTRANSFERASE"/>
    <property type="match status" value="1"/>
</dbReference>
<dbReference type="Pfam" id="PF13673">
    <property type="entry name" value="Acetyltransf_10"/>
    <property type="match status" value="1"/>
</dbReference>
<sequence length="170" mass="18088">MADAAPAIPAWTLAPAQPADRAALAALIDTVLAASPALTRAQQALLRAHAQDHLHGWLDAAQAGGVSCHLLARGPQDEAVGMVLVREHWQLCSLYVAPDWQGRGLGRALVQAAWRASHGRTDRPLLRLVAAPGAEGFYRHLGFRAVRSLQTLPEGFVAMGLPLDGDDPFT</sequence>
<dbReference type="CDD" id="cd04301">
    <property type="entry name" value="NAT_SF"/>
    <property type="match status" value="1"/>
</dbReference>
<dbReference type="GO" id="GO:0016747">
    <property type="term" value="F:acyltransferase activity, transferring groups other than amino-acyl groups"/>
    <property type="evidence" value="ECO:0007669"/>
    <property type="project" value="InterPro"/>
</dbReference>
<protein>
    <submittedName>
        <fullName evidence="4">GNAT family N-acetyltransferase</fullName>
    </submittedName>
</protein>
<proteinExistence type="predicted"/>
<dbReference type="AlphaFoldDB" id="A0A643FG22"/>
<name>A0A643FG22_IDEDE</name>
<reference evidence="4 5" key="1">
    <citation type="submission" date="2019-09" db="EMBL/GenBank/DDBJ databases">
        <title>Draft genome sequences of 48 bacterial type strains from the CCUG.</title>
        <authorList>
            <person name="Tunovic T."/>
            <person name="Pineiro-Iglesias B."/>
            <person name="Unosson C."/>
            <person name="Inganas E."/>
            <person name="Ohlen M."/>
            <person name="Cardew S."/>
            <person name="Jensie-Markopoulos S."/>
            <person name="Salva-Serra F."/>
            <person name="Jaen-Luchoro D."/>
            <person name="Karlsson R."/>
            <person name="Svensson-Stadler L."/>
            <person name="Chun J."/>
            <person name="Moore E."/>
        </authorList>
    </citation>
    <scope>NUCLEOTIDE SEQUENCE [LARGE SCALE GENOMIC DNA]</scope>
    <source>
        <strain evidence="4 5">CCUG 30977</strain>
    </source>
</reference>
<dbReference type="InterPro" id="IPR000182">
    <property type="entry name" value="GNAT_dom"/>
</dbReference>
<evidence type="ECO:0000259" key="3">
    <source>
        <dbReference type="PROSITE" id="PS51186"/>
    </source>
</evidence>
<keyword evidence="5" id="KW-1185">Reference proteome</keyword>
<dbReference type="InterPro" id="IPR016181">
    <property type="entry name" value="Acyl_CoA_acyltransferase"/>
</dbReference>
<keyword evidence="2" id="KW-0012">Acyltransferase</keyword>
<dbReference type="EMBL" id="VZPB01000006">
    <property type="protein sequence ID" value="KAB0584342.1"/>
    <property type="molecule type" value="Genomic_DNA"/>
</dbReference>